<accession>A0A9D4X962</accession>
<evidence type="ECO:0000313" key="2">
    <source>
        <dbReference type="Proteomes" id="UP001058974"/>
    </source>
</evidence>
<sequence>MMARQKGALEYPKHLGAKGLYKLFEEFGEIDEVVIPPKRDKRGRKYKFIRFLEVFFSKGKDKAKSYRGGSSFATNQVKLPTHNNSSGRFSRGRSYADTTHNSSNLYGDFSFSPKPSLQLAFDVAKEEMKMFEKSYVGKVLYPRSMYNMQRIFHSEGYFKLKVTPLGANIFLLEEYVKGELKALVGKYVRYDACVFDFSKMDVTCIMVRTSCDKASKEKGVLAVEKQVVCLDVEVLGTSSIVSSVTVGATDPKLLEAGVKSNVLVGPCLP</sequence>
<organism evidence="1 2">
    <name type="scientific">Pisum sativum</name>
    <name type="common">Garden pea</name>
    <name type="synonym">Lathyrus oleraceus</name>
    <dbReference type="NCBI Taxonomy" id="3888"/>
    <lineage>
        <taxon>Eukaryota</taxon>
        <taxon>Viridiplantae</taxon>
        <taxon>Streptophyta</taxon>
        <taxon>Embryophyta</taxon>
        <taxon>Tracheophyta</taxon>
        <taxon>Spermatophyta</taxon>
        <taxon>Magnoliopsida</taxon>
        <taxon>eudicotyledons</taxon>
        <taxon>Gunneridae</taxon>
        <taxon>Pentapetalae</taxon>
        <taxon>rosids</taxon>
        <taxon>fabids</taxon>
        <taxon>Fabales</taxon>
        <taxon>Fabaceae</taxon>
        <taxon>Papilionoideae</taxon>
        <taxon>50 kb inversion clade</taxon>
        <taxon>NPAAA clade</taxon>
        <taxon>Hologalegina</taxon>
        <taxon>IRL clade</taxon>
        <taxon>Fabeae</taxon>
        <taxon>Lathyrus</taxon>
    </lineage>
</organism>
<gene>
    <name evidence="1" type="ORF">KIW84_041665</name>
</gene>
<protein>
    <submittedName>
        <fullName evidence="1">Uncharacterized protein</fullName>
    </submittedName>
</protein>
<dbReference type="Proteomes" id="UP001058974">
    <property type="component" value="Chromosome 4"/>
</dbReference>
<evidence type="ECO:0000313" key="1">
    <source>
        <dbReference type="EMBL" id="KAI5416726.1"/>
    </source>
</evidence>
<comment type="caution">
    <text evidence="1">The sequence shown here is derived from an EMBL/GenBank/DDBJ whole genome shotgun (WGS) entry which is preliminary data.</text>
</comment>
<proteinExistence type="predicted"/>
<dbReference type="EMBL" id="JAMSHJ010000004">
    <property type="protein sequence ID" value="KAI5416726.1"/>
    <property type="molecule type" value="Genomic_DNA"/>
</dbReference>
<name>A0A9D4X962_PEA</name>
<keyword evidence="2" id="KW-1185">Reference proteome</keyword>
<dbReference type="AlphaFoldDB" id="A0A9D4X962"/>
<reference evidence="1 2" key="1">
    <citation type="journal article" date="2022" name="Nat. Genet.">
        <title>Improved pea reference genome and pan-genome highlight genomic features and evolutionary characteristics.</title>
        <authorList>
            <person name="Yang T."/>
            <person name="Liu R."/>
            <person name="Luo Y."/>
            <person name="Hu S."/>
            <person name="Wang D."/>
            <person name="Wang C."/>
            <person name="Pandey M.K."/>
            <person name="Ge S."/>
            <person name="Xu Q."/>
            <person name="Li N."/>
            <person name="Li G."/>
            <person name="Huang Y."/>
            <person name="Saxena R.K."/>
            <person name="Ji Y."/>
            <person name="Li M."/>
            <person name="Yan X."/>
            <person name="He Y."/>
            <person name="Liu Y."/>
            <person name="Wang X."/>
            <person name="Xiang C."/>
            <person name="Varshney R.K."/>
            <person name="Ding H."/>
            <person name="Gao S."/>
            <person name="Zong X."/>
        </authorList>
    </citation>
    <scope>NUCLEOTIDE SEQUENCE [LARGE SCALE GENOMIC DNA]</scope>
    <source>
        <strain evidence="1 2">cv. Zhongwan 6</strain>
    </source>
</reference>
<dbReference type="Gramene" id="Psat04G0166500-T1">
    <property type="protein sequence ID" value="KAI5416726.1"/>
    <property type="gene ID" value="KIW84_041665"/>
</dbReference>